<dbReference type="EMBL" id="BAAAID010000045">
    <property type="protein sequence ID" value="GAA0943583.1"/>
    <property type="molecule type" value="Genomic_DNA"/>
</dbReference>
<evidence type="ECO:0000256" key="4">
    <source>
        <dbReference type="ARBA" id="ARBA00022692"/>
    </source>
</evidence>
<accession>A0ABN1QJJ7</accession>
<keyword evidence="5 8" id="KW-1133">Transmembrane helix</keyword>
<feature type="transmembrane region" description="Helical" evidence="8">
    <location>
        <begin position="275"/>
        <end position="294"/>
    </location>
</feature>
<dbReference type="PROSITE" id="PS00217">
    <property type="entry name" value="SUGAR_TRANSPORT_2"/>
    <property type="match status" value="1"/>
</dbReference>
<keyword evidence="2" id="KW-0813">Transport</keyword>
<evidence type="ECO:0000313" key="10">
    <source>
        <dbReference type="EMBL" id="GAA0943583.1"/>
    </source>
</evidence>
<reference evidence="10 11" key="1">
    <citation type="journal article" date="2019" name="Int. J. Syst. Evol. Microbiol.">
        <title>The Global Catalogue of Microorganisms (GCM) 10K type strain sequencing project: providing services to taxonomists for standard genome sequencing and annotation.</title>
        <authorList>
            <consortium name="The Broad Institute Genomics Platform"/>
            <consortium name="The Broad Institute Genome Sequencing Center for Infectious Disease"/>
            <person name="Wu L."/>
            <person name="Ma J."/>
        </authorList>
    </citation>
    <scope>NUCLEOTIDE SEQUENCE [LARGE SCALE GENOMIC DNA]</scope>
    <source>
        <strain evidence="10 11">JCM 11444</strain>
    </source>
</reference>
<dbReference type="InterPro" id="IPR020846">
    <property type="entry name" value="MFS_dom"/>
</dbReference>
<feature type="transmembrane region" description="Helical" evidence="8">
    <location>
        <begin position="87"/>
        <end position="111"/>
    </location>
</feature>
<feature type="transmembrane region" description="Helical" evidence="8">
    <location>
        <begin position="306"/>
        <end position="325"/>
    </location>
</feature>
<evidence type="ECO:0000313" key="11">
    <source>
        <dbReference type="Proteomes" id="UP001500418"/>
    </source>
</evidence>
<feature type="region of interest" description="Disordered" evidence="7">
    <location>
        <begin position="424"/>
        <end position="473"/>
    </location>
</feature>
<feature type="transmembrane region" description="Helical" evidence="8">
    <location>
        <begin position="401"/>
        <end position="419"/>
    </location>
</feature>
<feature type="domain" description="Major facilitator superfamily (MFS) profile" evidence="9">
    <location>
        <begin position="14"/>
        <end position="423"/>
    </location>
</feature>
<dbReference type="CDD" id="cd17369">
    <property type="entry name" value="MFS_ShiA_like"/>
    <property type="match status" value="1"/>
</dbReference>
<evidence type="ECO:0000256" key="8">
    <source>
        <dbReference type="SAM" id="Phobius"/>
    </source>
</evidence>
<feature type="transmembrane region" description="Helical" evidence="8">
    <location>
        <begin position="153"/>
        <end position="175"/>
    </location>
</feature>
<evidence type="ECO:0000259" key="9">
    <source>
        <dbReference type="PROSITE" id="PS50850"/>
    </source>
</evidence>
<feature type="transmembrane region" description="Helical" evidence="8">
    <location>
        <begin position="54"/>
        <end position="75"/>
    </location>
</feature>
<evidence type="ECO:0000256" key="5">
    <source>
        <dbReference type="ARBA" id="ARBA00022989"/>
    </source>
</evidence>
<dbReference type="Gene3D" id="1.20.1250.20">
    <property type="entry name" value="MFS general substrate transporter like domains"/>
    <property type="match status" value="2"/>
</dbReference>
<dbReference type="InterPro" id="IPR005829">
    <property type="entry name" value="Sugar_transporter_CS"/>
</dbReference>
<name>A0ABN1QJJ7_9ACTN</name>
<protein>
    <submittedName>
        <fullName evidence="10">MFS transporter</fullName>
    </submittedName>
</protein>
<comment type="subcellular location">
    <subcellularLocation>
        <location evidence="1">Cell membrane</location>
        <topology evidence="1">Multi-pass membrane protein</topology>
    </subcellularLocation>
</comment>
<gene>
    <name evidence="10" type="ORF">GCM10009575_060910</name>
</gene>
<keyword evidence="4 8" id="KW-0812">Transmembrane</keyword>
<keyword evidence="3" id="KW-1003">Cell membrane</keyword>
<feature type="transmembrane region" description="Helical" evidence="8">
    <location>
        <begin position="331"/>
        <end position="355"/>
    </location>
</feature>
<dbReference type="InterPro" id="IPR011701">
    <property type="entry name" value="MFS"/>
</dbReference>
<comment type="caution">
    <text evidence="10">The sequence shown here is derived from an EMBL/GenBank/DDBJ whole genome shotgun (WGS) entry which is preliminary data.</text>
</comment>
<evidence type="ECO:0000256" key="1">
    <source>
        <dbReference type="ARBA" id="ARBA00004651"/>
    </source>
</evidence>
<feature type="transmembrane region" description="Helical" evidence="8">
    <location>
        <begin position="187"/>
        <end position="208"/>
    </location>
</feature>
<organism evidence="10 11">
    <name type="scientific">Streptomyces rhizosphaericus</name>
    <dbReference type="NCBI Taxonomy" id="114699"/>
    <lineage>
        <taxon>Bacteria</taxon>
        <taxon>Bacillati</taxon>
        <taxon>Actinomycetota</taxon>
        <taxon>Actinomycetes</taxon>
        <taxon>Kitasatosporales</taxon>
        <taxon>Streptomycetaceae</taxon>
        <taxon>Streptomyces</taxon>
        <taxon>Streptomyces violaceusniger group</taxon>
    </lineage>
</organism>
<dbReference type="PANTHER" id="PTHR43045">
    <property type="entry name" value="SHIKIMATE TRANSPORTER"/>
    <property type="match status" value="1"/>
</dbReference>
<feature type="transmembrane region" description="Helical" evidence="8">
    <location>
        <begin position="241"/>
        <end position="263"/>
    </location>
</feature>
<dbReference type="PANTHER" id="PTHR43045:SF1">
    <property type="entry name" value="SHIKIMATE TRANSPORTER"/>
    <property type="match status" value="1"/>
</dbReference>
<dbReference type="SUPFAM" id="SSF103473">
    <property type="entry name" value="MFS general substrate transporter"/>
    <property type="match status" value="1"/>
</dbReference>
<feature type="transmembrane region" description="Helical" evidence="8">
    <location>
        <begin position="375"/>
        <end position="395"/>
    </location>
</feature>
<feature type="compositionally biased region" description="Acidic residues" evidence="7">
    <location>
        <begin position="435"/>
        <end position="465"/>
    </location>
</feature>
<keyword evidence="6 8" id="KW-0472">Membrane</keyword>
<feature type="transmembrane region" description="Helical" evidence="8">
    <location>
        <begin position="117"/>
        <end position="141"/>
    </location>
</feature>
<dbReference type="PROSITE" id="PS50850">
    <property type="entry name" value="MFS"/>
    <property type="match status" value="1"/>
</dbReference>
<evidence type="ECO:0000256" key="6">
    <source>
        <dbReference type="ARBA" id="ARBA00023136"/>
    </source>
</evidence>
<evidence type="ECO:0000256" key="7">
    <source>
        <dbReference type="SAM" id="MobiDB-lite"/>
    </source>
</evidence>
<evidence type="ECO:0000256" key="3">
    <source>
        <dbReference type="ARBA" id="ARBA00022475"/>
    </source>
</evidence>
<keyword evidence="11" id="KW-1185">Reference proteome</keyword>
<dbReference type="Pfam" id="PF07690">
    <property type="entry name" value="MFS_1"/>
    <property type="match status" value="1"/>
</dbReference>
<evidence type="ECO:0000256" key="2">
    <source>
        <dbReference type="ARBA" id="ARBA00022448"/>
    </source>
</evidence>
<dbReference type="Proteomes" id="UP001500418">
    <property type="component" value="Unassembled WGS sequence"/>
</dbReference>
<sequence>MADVKGAPREVRKAAIASLFGSALEWYDFFLYGTAAALVFNSLFFPTFDPLVGTIAAFGTNAVGFLARPLGGIIFGHFGDRIGRKSMLVTTLVIMGVATCLIGLLPTYATIGVWAPVLLIVLRIVQGIAVGGEWGGGVLIVSEHAPSHRRGFYSAWSQTGVGLGFVLSASAYALVQAVTTKESFLAWGWRIPFVVGILLTAVGLLIRLRIMETPAFREKESEPKKSTPPLLDVIRTHPKSILIAFGARVAETGASYLFLTFSLSYAAEVGVGKGVVLAALVVGMLFESFAMPMFGALSDRIGRRPVYIGGAIAVIVWAYPFFAMFDSGNPVLIFVAIFVALVIGHGSMIGTQPAFFTELFASRVAYSGLALGHELASMIVGGFSPIVATALLAWAGASWPIALFMIGMGAVTVFAVAAAPETNPAVRKGGKGREESEETEETEESEASEETEETEETEKSEETEEAEVKSRTV</sequence>
<dbReference type="InterPro" id="IPR036259">
    <property type="entry name" value="MFS_trans_sf"/>
</dbReference>
<proteinExistence type="predicted"/>